<comment type="similarity">
    <text evidence="1">Belongs to the TACO1 family.</text>
</comment>
<protein>
    <recommendedName>
        <fullName evidence="6">Transcriptional regulatory protein</fullName>
    </recommendedName>
</protein>
<dbReference type="Pfam" id="PF01709">
    <property type="entry name" value="Transcrip_reg"/>
    <property type="match status" value="1"/>
</dbReference>
<proteinExistence type="inferred from homology"/>
<evidence type="ECO:0008006" key="6">
    <source>
        <dbReference type="Google" id="ProtNLM"/>
    </source>
</evidence>
<evidence type="ECO:0000259" key="2">
    <source>
        <dbReference type="Pfam" id="PF01709"/>
    </source>
</evidence>
<feature type="domain" description="TACO1/YebC-like second and third" evidence="2">
    <location>
        <begin position="191"/>
        <end position="353"/>
    </location>
</feature>
<dbReference type="Pfam" id="PF20772">
    <property type="entry name" value="TACO1_YebC_N"/>
    <property type="match status" value="1"/>
</dbReference>
<dbReference type="InterPro" id="IPR002876">
    <property type="entry name" value="Transcrip_reg_TACO1-like"/>
</dbReference>
<dbReference type="InterPro" id="IPR048300">
    <property type="entry name" value="TACO1_YebC-like_2nd/3rd_dom"/>
</dbReference>
<dbReference type="Gene3D" id="3.30.70.980">
    <property type="match status" value="2"/>
</dbReference>
<evidence type="ECO:0000313" key="4">
    <source>
        <dbReference type="EMBL" id="KAK7508756.1"/>
    </source>
</evidence>
<keyword evidence="5" id="KW-1185">Reference proteome</keyword>
<dbReference type="InterPro" id="IPR017856">
    <property type="entry name" value="Integrase-like_N"/>
</dbReference>
<evidence type="ECO:0000313" key="5">
    <source>
        <dbReference type="Proteomes" id="UP001519460"/>
    </source>
</evidence>
<dbReference type="PANTHER" id="PTHR12532">
    <property type="entry name" value="TRANSLATIONAL ACTIVATOR OF CYTOCHROME C OXIDASE 1"/>
    <property type="match status" value="1"/>
</dbReference>
<dbReference type="InterPro" id="IPR049083">
    <property type="entry name" value="TACO1_YebC_N"/>
</dbReference>
<comment type="caution">
    <text evidence="4">The sequence shown here is derived from an EMBL/GenBank/DDBJ whole genome shotgun (WGS) entry which is preliminary data.</text>
</comment>
<dbReference type="Proteomes" id="UP001519460">
    <property type="component" value="Unassembled WGS sequence"/>
</dbReference>
<dbReference type="InterPro" id="IPR029072">
    <property type="entry name" value="YebC-like"/>
</dbReference>
<dbReference type="GO" id="GO:0005737">
    <property type="term" value="C:cytoplasm"/>
    <property type="evidence" value="ECO:0007669"/>
    <property type="project" value="UniProtKB-ARBA"/>
</dbReference>
<feature type="domain" description="TACO1/YebC-like N-terminal" evidence="3">
    <location>
        <begin position="113"/>
        <end position="181"/>
    </location>
</feature>
<dbReference type="AlphaFoldDB" id="A0ABD0MDE1"/>
<name>A0ABD0MDE1_9CAEN</name>
<reference evidence="4 5" key="1">
    <citation type="journal article" date="2023" name="Sci. Data">
        <title>Genome assembly of the Korean intertidal mud-creeper Batillaria attramentaria.</title>
        <authorList>
            <person name="Patra A.K."/>
            <person name="Ho P.T."/>
            <person name="Jun S."/>
            <person name="Lee S.J."/>
            <person name="Kim Y."/>
            <person name="Won Y.J."/>
        </authorList>
    </citation>
    <scope>NUCLEOTIDE SEQUENCE [LARGE SCALE GENOMIC DNA]</scope>
    <source>
        <strain evidence="4">Wonlab-2016</strain>
    </source>
</reference>
<evidence type="ECO:0000256" key="1">
    <source>
        <dbReference type="ARBA" id="ARBA00008724"/>
    </source>
</evidence>
<organism evidence="4 5">
    <name type="scientific">Batillaria attramentaria</name>
    <dbReference type="NCBI Taxonomy" id="370345"/>
    <lineage>
        <taxon>Eukaryota</taxon>
        <taxon>Metazoa</taxon>
        <taxon>Spiralia</taxon>
        <taxon>Lophotrochozoa</taxon>
        <taxon>Mollusca</taxon>
        <taxon>Gastropoda</taxon>
        <taxon>Caenogastropoda</taxon>
        <taxon>Sorbeoconcha</taxon>
        <taxon>Cerithioidea</taxon>
        <taxon>Batillariidae</taxon>
        <taxon>Batillaria</taxon>
    </lineage>
</organism>
<sequence>MEGPRILQTCHHYLSKVRPLCTHAAASVRNGPCLLSMAMSRSLNSKILCHTPRQLTVVDCKRLHHIPANASLLKQNHYKSHAPSPWQKITVLHSGIISGSCVFDARRTMAGHSKWANIRHIKAAKDGARARLITDITQKARAIIKETGNADPKSNLKLARLIAEAKSKDVPNANIEKILSQMSRMKDASPMLFEAKGPAGSVMLIEALASKPQSMKGELQSVVRKCGFSMFDGGSLAMLSFVEKGVVTVDAGTSGEETVDMDRYIDIAIEAGAEEVTLEDETGEKILQFMCEPGDVYSVQKELEARELPVRSAEVVFLTTNTVPFPAQDIEKLSKVLDKLDDHPDVLKVYTNVAEAS</sequence>
<dbReference type="Gene3D" id="1.10.10.200">
    <property type="match status" value="1"/>
</dbReference>
<accession>A0ABD0MDE1</accession>
<dbReference type="EMBL" id="JACVVK020000001">
    <property type="protein sequence ID" value="KAK7508756.1"/>
    <property type="molecule type" value="Genomic_DNA"/>
</dbReference>
<evidence type="ECO:0000259" key="3">
    <source>
        <dbReference type="Pfam" id="PF20772"/>
    </source>
</evidence>
<dbReference type="InterPro" id="IPR026564">
    <property type="entry name" value="Transcrip_reg_TACO1-like_dom3"/>
</dbReference>
<dbReference type="SUPFAM" id="SSF75625">
    <property type="entry name" value="YebC-like"/>
    <property type="match status" value="1"/>
</dbReference>
<dbReference type="PANTHER" id="PTHR12532:SF0">
    <property type="entry name" value="TRANSLATIONAL ACTIVATOR OF CYTOCHROME C OXIDASE 1"/>
    <property type="match status" value="1"/>
</dbReference>
<gene>
    <name evidence="4" type="ORF">BaRGS_00000322</name>
</gene>